<comment type="caution">
    <text evidence="1">The sequence shown here is derived from an EMBL/GenBank/DDBJ whole genome shotgun (WGS) entry which is preliminary data.</text>
</comment>
<proteinExistence type="predicted"/>
<dbReference type="EMBL" id="JBHSMC010000020">
    <property type="protein sequence ID" value="MFC5465956.1"/>
    <property type="molecule type" value="Genomic_DNA"/>
</dbReference>
<evidence type="ECO:0000313" key="1">
    <source>
        <dbReference type="EMBL" id="MFC5465956.1"/>
    </source>
</evidence>
<gene>
    <name evidence="1" type="ORF">ACFPM4_14585</name>
</gene>
<reference evidence="2" key="1">
    <citation type="journal article" date="2019" name="Int. J. Syst. Evol. Microbiol.">
        <title>The Global Catalogue of Microorganisms (GCM) 10K type strain sequencing project: providing services to taxonomists for standard genome sequencing and annotation.</title>
        <authorList>
            <consortium name="The Broad Institute Genomics Platform"/>
            <consortium name="The Broad Institute Genome Sequencing Center for Infectious Disease"/>
            <person name="Wu L."/>
            <person name="Ma J."/>
        </authorList>
    </citation>
    <scope>NUCLEOTIDE SEQUENCE [LARGE SCALE GENOMIC DNA]</scope>
    <source>
        <strain evidence="2">CGMCC 1.12237</strain>
    </source>
</reference>
<dbReference type="Proteomes" id="UP001596147">
    <property type="component" value="Unassembled WGS sequence"/>
</dbReference>
<organism evidence="1 2">
    <name type="scientific">Lederbergia graminis</name>
    <dbReference type="NCBI Taxonomy" id="735518"/>
    <lineage>
        <taxon>Bacteria</taxon>
        <taxon>Bacillati</taxon>
        <taxon>Bacillota</taxon>
        <taxon>Bacilli</taxon>
        <taxon>Bacillales</taxon>
        <taxon>Bacillaceae</taxon>
        <taxon>Lederbergia</taxon>
    </lineage>
</organism>
<name>A0ABW0LL02_9BACI</name>
<dbReference type="RefSeq" id="WP_382353154.1">
    <property type="nucleotide sequence ID" value="NZ_JBHSMC010000020.1"/>
</dbReference>
<accession>A0ABW0LL02</accession>
<keyword evidence="2" id="KW-1185">Reference proteome</keyword>
<protein>
    <submittedName>
        <fullName evidence="1">Uncharacterized protein</fullName>
    </submittedName>
</protein>
<evidence type="ECO:0000313" key="2">
    <source>
        <dbReference type="Proteomes" id="UP001596147"/>
    </source>
</evidence>
<sequence>MEIAVIYLRQKENESVENFLISSDKFILSLKKKYIVITIIADYYNENGQLYNFINSTKKNLDVLILDHLLNDEFDIRLIKEVARMENFRVDFIKRNTDNTI</sequence>